<dbReference type="SUPFAM" id="SSF52821">
    <property type="entry name" value="Rhodanese/Cell cycle control phosphatase"/>
    <property type="match status" value="1"/>
</dbReference>
<dbReference type="SMART" id="SM00450">
    <property type="entry name" value="RHOD"/>
    <property type="match status" value="1"/>
</dbReference>
<evidence type="ECO:0000256" key="4">
    <source>
        <dbReference type="ARBA" id="ARBA00022776"/>
    </source>
</evidence>
<dbReference type="PANTHER" id="PTHR10828">
    <property type="entry name" value="M-PHASE INDUCER PHOSPHATASE DUAL SPECIFICITY PHOSPHATASE CDC25"/>
    <property type="match status" value="1"/>
</dbReference>
<dbReference type="Gene3D" id="3.40.250.10">
    <property type="entry name" value="Rhodanese-like domain"/>
    <property type="match status" value="1"/>
</dbReference>
<evidence type="ECO:0000256" key="6">
    <source>
        <dbReference type="ARBA" id="ARBA00022912"/>
    </source>
</evidence>
<dbReference type="PROSITE" id="PS50206">
    <property type="entry name" value="RHODANESE_3"/>
    <property type="match status" value="1"/>
</dbReference>
<dbReference type="GO" id="GO:0110032">
    <property type="term" value="P:positive regulation of G2/MI transition of meiotic cell cycle"/>
    <property type="evidence" value="ECO:0007669"/>
    <property type="project" value="TreeGrafter"/>
</dbReference>
<dbReference type="OrthoDB" id="26523at2759"/>
<dbReference type="CDD" id="cd01530">
    <property type="entry name" value="Cdc25"/>
    <property type="match status" value="1"/>
</dbReference>
<dbReference type="PRINTS" id="PR00716">
    <property type="entry name" value="MPIPHPHTASE"/>
</dbReference>
<evidence type="ECO:0000256" key="3">
    <source>
        <dbReference type="ARBA" id="ARBA00022618"/>
    </source>
</evidence>
<evidence type="ECO:0000256" key="1">
    <source>
        <dbReference type="ARBA" id="ARBA00011065"/>
    </source>
</evidence>
<evidence type="ECO:0000256" key="7">
    <source>
        <dbReference type="ARBA" id="ARBA00023306"/>
    </source>
</evidence>
<dbReference type="EC" id="3.1.3.48" evidence="2 10"/>
<dbReference type="InterPro" id="IPR036873">
    <property type="entry name" value="Rhodanese-like_dom_sf"/>
</dbReference>
<feature type="region of interest" description="Disordered" evidence="11">
    <location>
        <begin position="390"/>
        <end position="437"/>
    </location>
</feature>
<protein>
    <recommendedName>
        <fullName evidence="9 10">M-phase inducer phosphatase</fullName>
        <ecNumber evidence="2 10">3.1.3.48</ecNumber>
    </recommendedName>
</protein>
<evidence type="ECO:0000256" key="10">
    <source>
        <dbReference type="RuleBase" id="RU368028"/>
    </source>
</evidence>
<evidence type="ECO:0000259" key="12">
    <source>
        <dbReference type="PROSITE" id="PS50206"/>
    </source>
</evidence>
<evidence type="ECO:0000313" key="13">
    <source>
        <dbReference type="EMBL" id="CDF92002.1"/>
    </source>
</evidence>
<comment type="similarity">
    <text evidence="1 10">Belongs to the MPI phosphatase family.</text>
</comment>
<dbReference type="GO" id="GO:0000086">
    <property type="term" value="P:G2/M transition of mitotic cell cycle"/>
    <property type="evidence" value="ECO:0007669"/>
    <property type="project" value="TreeGrafter"/>
</dbReference>
<dbReference type="GO" id="GO:0051301">
    <property type="term" value="P:cell division"/>
    <property type="evidence" value="ECO:0007669"/>
    <property type="project" value="UniProtKB-UniRule"/>
</dbReference>
<accession>A0A8J2TEM2</accession>
<proteinExistence type="inferred from homology"/>
<comment type="function">
    <text evidence="10">Tyrosine protein phosphatase which functions as a dosage-dependent inducer of mitotic progression.</text>
</comment>
<keyword evidence="14" id="KW-1185">Reference proteome</keyword>
<dbReference type="FunFam" id="3.40.250.10:FF:000021">
    <property type="entry name" value="M-phase inducer phosphatase cdc-25.2"/>
    <property type="match status" value="1"/>
</dbReference>
<dbReference type="AlphaFoldDB" id="A0A8J2TEM2"/>
<feature type="compositionally biased region" description="Basic residues" evidence="11">
    <location>
        <begin position="161"/>
        <end position="171"/>
    </location>
</feature>
<comment type="catalytic activity">
    <reaction evidence="8 10">
        <text>O-phospho-L-tyrosyl-[protein] + H2O = L-tyrosyl-[protein] + phosphate</text>
        <dbReference type="Rhea" id="RHEA:10684"/>
        <dbReference type="Rhea" id="RHEA-COMP:10136"/>
        <dbReference type="Rhea" id="RHEA-COMP:20101"/>
        <dbReference type="ChEBI" id="CHEBI:15377"/>
        <dbReference type="ChEBI" id="CHEBI:43474"/>
        <dbReference type="ChEBI" id="CHEBI:46858"/>
        <dbReference type="ChEBI" id="CHEBI:61978"/>
        <dbReference type="EC" id="3.1.3.48"/>
    </reaction>
</comment>
<keyword evidence="3 10" id="KW-0132">Cell division</keyword>
<sequence length="550" mass="62262">MVRLLSSNKGEKGDEQSLMGRMSLGSKFNEDGSLLKNIHSFLKPKKRYSVSEISLQDEHMEDPWVDTEGISECEYQEDISTPSSSMDFSHSGSESPVPAIQRSVSTLTDPRIGQGSSPIASFDNGNHADIDFMVEDLLDQPLGNHRSLRRSNSSNHASHSPCRRPMGHFRHSSLNVSRKERKSLRGPRTSLRRMSTVDSPAKDVLLPKLQVKTAGAAKPIESKISKSQIPYYHNENINSDNYPRITAETLQRIIEEKIYRPQYDSYCIIDCRFEYEFKGGHINNALNVCSREDLELEFIQAVRTEPTLLIFYCEFSAYRSPLMASHLRNCDRIFNAEEYPNLFYPDIIILEGGYKSFFDLYPHLCYPCSYVRMDSSENLSHREQQLDRFRQDSKKLVSRNSSRSRLTSMSSSSISSAKKTQQEPLHPERTTSTPSLLFKYDAPPKLSLSKYGNSPFLSSDESTMSSRISFTNSPNLGSSRLLAADTLDVDSCYSFEDGDSTFTTPQNPLSTPTLGNFNGYKNDIECHSLNPVKKSLFPNILLEEENEIGE</sequence>
<evidence type="ECO:0000256" key="5">
    <source>
        <dbReference type="ARBA" id="ARBA00022801"/>
    </source>
</evidence>
<dbReference type="InterPro" id="IPR000751">
    <property type="entry name" value="MPI_Phosphatase"/>
</dbReference>
<evidence type="ECO:0000256" key="11">
    <source>
        <dbReference type="SAM" id="MobiDB-lite"/>
    </source>
</evidence>
<feature type="compositionally biased region" description="Low complexity" evidence="11">
    <location>
        <begin position="150"/>
        <end position="160"/>
    </location>
</feature>
<dbReference type="Proteomes" id="UP000019375">
    <property type="component" value="Unassembled WGS sequence"/>
</dbReference>
<dbReference type="PANTHER" id="PTHR10828:SF17">
    <property type="entry name" value="PROTEIN-TYROSINE-PHOSPHATASE"/>
    <property type="match status" value="1"/>
</dbReference>
<keyword evidence="4 10" id="KW-0498">Mitosis</keyword>
<dbReference type="Pfam" id="PF00581">
    <property type="entry name" value="Rhodanese"/>
    <property type="match status" value="1"/>
</dbReference>
<feature type="region of interest" description="Disordered" evidence="11">
    <location>
        <begin position="143"/>
        <end position="196"/>
    </location>
</feature>
<keyword evidence="7 10" id="KW-0131">Cell cycle</keyword>
<evidence type="ECO:0000313" key="14">
    <source>
        <dbReference type="Proteomes" id="UP000019375"/>
    </source>
</evidence>
<feature type="domain" description="Rhodanese" evidence="12">
    <location>
        <begin position="262"/>
        <end position="366"/>
    </location>
</feature>
<keyword evidence="6 10" id="KW-0904">Protein phosphatase</keyword>
<dbReference type="InterPro" id="IPR001763">
    <property type="entry name" value="Rhodanese-like_dom"/>
</dbReference>
<keyword evidence="5 10" id="KW-0378">Hydrolase</keyword>
<dbReference type="GO" id="GO:0005737">
    <property type="term" value="C:cytoplasm"/>
    <property type="evidence" value="ECO:0007669"/>
    <property type="project" value="TreeGrafter"/>
</dbReference>
<name>A0A8J2TEM2_ZYGB2</name>
<evidence type="ECO:0000256" key="2">
    <source>
        <dbReference type="ARBA" id="ARBA00013064"/>
    </source>
</evidence>
<dbReference type="EMBL" id="HG316470">
    <property type="protein sequence ID" value="CDF92002.1"/>
    <property type="molecule type" value="Genomic_DNA"/>
</dbReference>
<dbReference type="GO" id="GO:0004725">
    <property type="term" value="F:protein tyrosine phosphatase activity"/>
    <property type="evidence" value="ECO:0007669"/>
    <property type="project" value="UniProtKB-UniRule"/>
</dbReference>
<evidence type="ECO:0000256" key="9">
    <source>
        <dbReference type="ARBA" id="ARBA00067190"/>
    </source>
</evidence>
<dbReference type="GO" id="GO:0005634">
    <property type="term" value="C:nucleus"/>
    <property type="evidence" value="ECO:0007669"/>
    <property type="project" value="TreeGrafter"/>
</dbReference>
<gene>
    <name evidence="13" type="ORF">BN860_00892g</name>
</gene>
<dbReference type="GO" id="GO:0010971">
    <property type="term" value="P:positive regulation of G2/M transition of mitotic cell cycle"/>
    <property type="evidence" value="ECO:0007669"/>
    <property type="project" value="TreeGrafter"/>
</dbReference>
<reference evidence="14" key="1">
    <citation type="journal article" date="2013" name="Genome Announc.">
        <title>Genome sequence of the food spoilage yeast Zygosaccharomyces bailii CLIB 213(T).</title>
        <authorList>
            <person name="Galeote V."/>
            <person name="Bigey F."/>
            <person name="Devillers H."/>
            <person name="Neuveglise C."/>
            <person name="Dequin S."/>
        </authorList>
    </citation>
    <scope>NUCLEOTIDE SEQUENCE [LARGE SCALE GENOMIC DNA]</scope>
    <source>
        <strain evidence="14">CLIB 213 / ATCC 58445 / CBS 680 / CCRC 21525 / NBRC 1098 / NCYC 1416 / NRRL Y-2227</strain>
    </source>
</reference>
<organism evidence="13 14">
    <name type="scientific">Zygosaccharomyces bailii (strain CLIB 213 / ATCC 58445 / CBS 680 / BCRC 21525 / NBRC 1098 / NCYC 1416 / NRRL Y-2227)</name>
    <dbReference type="NCBI Taxonomy" id="1333698"/>
    <lineage>
        <taxon>Eukaryota</taxon>
        <taxon>Fungi</taxon>
        <taxon>Dikarya</taxon>
        <taxon>Ascomycota</taxon>
        <taxon>Saccharomycotina</taxon>
        <taxon>Saccharomycetes</taxon>
        <taxon>Saccharomycetales</taxon>
        <taxon>Saccharomycetaceae</taxon>
        <taxon>Zygosaccharomyces</taxon>
    </lineage>
</organism>
<evidence type="ECO:0000256" key="8">
    <source>
        <dbReference type="ARBA" id="ARBA00051722"/>
    </source>
</evidence>
<feature type="compositionally biased region" description="Low complexity" evidence="11">
    <location>
        <begin position="398"/>
        <end position="416"/>
    </location>
</feature>